<dbReference type="GO" id="GO:0004722">
    <property type="term" value="F:protein serine/threonine phosphatase activity"/>
    <property type="evidence" value="ECO:0007669"/>
    <property type="project" value="UniProtKB-EC"/>
</dbReference>
<keyword evidence="21" id="KW-1185">Reference proteome</keyword>
<name>A0A9Q1F8A0_SYNKA</name>
<keyword evidence="8" id="KW-0969">Cilium</keyword>
<dbReference type="Proteomes" id="UP001152622">
    <property type="component" value="Chromosome 7"/>
</dbReference>
<comment type="subcellular location">
    <subcellularLocation>
        <location evidence="2">Cytoplasm</location>
        <location evidence="2">Cytoskeleton</location>
        <location evidence="2">Flagellum axoneme</location>
    </subcellularLocation>
    <subcellularLocation>
        <location evidence="1">Nucleus</location>
    </subcellularLocation>
</comment>
<dbReference type="InterPro" id="IPR020405">
    <property type="entry name" value="Atypical_DUSP_subfamA"/>
</dbReference>
<keyword evidence="10" id="KW-0539">Nucleus</keyword>
<dbReference type="Pfam" id="PF00782">
    <property type="entry name" value="DSPc"/>
    <property type="match status" value="1"/>
</dbReference>
<dbReference type="GO" id="GO:0071364">
    <property type="term" value="P:cellular response to epidermal growth factor stimulus"/>
    <property type="evidence" value="ECO:0007669"/>
    <property type="project" value="UniProtKB-ARBA"/>
</dbReference>
<gene>
    <name evidence="20" type="ORF">SKAU_G00208130</name>
</gene>
<dbReference type="InterPro" id="IPR029021">
    <property type="entry name" value="Prot-tyrosine_phosphatase-like"/>
</dbReference>
<evidence type="ECO:0000256" key="9">
    <source>
        <dbReference type="ARBA" id="ARBA00023212"/>
    </source>
</evidence>
<dbReference type="InterPro" id="IPR020422">
    <property type="entry name" value="TYR_PHOSPHATASE_DUAL_dom"/>
</dbReference>
<evidence type="ECO:0000256" key="7">
    <source>
        <dbReference type="ARBA" id="ARBA00022912"/>
    </source>
</evidence>
<keyword evidence="6" id="KW-0282">Flagellum</keyword>
<evidence type="ECO:0000259" key="18">
    <source>
        <dbReference type="PROSITE" id="PS50054"/>
    </source>
</evidence>
<evidence type="ECO:0000256" key="15">
    <source>
        <dbReference type="ARBA" id="ARBA00063692"/>
    </source>
</evidence>
<evidence type="ECO:0000256" key="10">
    <source>
        <dbReference type="ARBA" id="ARBA00023242"/>
    </source>
</evidence>
<keyword evidence="9" id="KW-0206">Cytoskeleton</keyword>
<dbReference type="GO" id="GO:0005737">
    <property type="term" value="C:cytoplasm"/>
    <property type="evidence" value="ECO:0007669"/>
    <property type="project" value="UniProtKB-ARBA"/>
</dbReference>
<keyword evidence="11" id="KW-0966">Cell projection</keyword>
<dbReference type="EC" id="3.1.3.16" evidence="17"/>
<dbReference type="FunFam" id="3.90.190.10:FF:000065">
    <property type="entry name" value="Dual specificity protein phosphatase 3"/>
    <property type="match status" value="1"/>
</dbReference>
<dbReference type="GO" id="GO:0008138">
    <property type="term" value="F:protein tyrosine/serine/threonine phosphatase activity"/>
    <property type="evidence" value="ECO:0007669"/>
    <property type="project" value="UniProtKB-UniRule"/>
</dbReference>
<dbReference type="InterPro" id="IPR000340">
    <property type="entry name" value="Dual-sp_phosphatase_cat-dom"/>
</dbReference>
<dbReference type="PROSITE" id="PS50054">
    <property type="entry name" value="TYR_PHOSPHATASE_DUAL"/>
    <property type="match status" value="1"/>
</dbReference>
<protein>
    <recommendedName>
        <fullName evidence="17">Dual specificity protein phosphatase</fullName>
        <ecNumber evidence="17">3.1.3.16</ecNumber>
        <ecNumber evidence="17">3.1.3.48</ecNumber>
    </recommendedName>
</protein>
<comment type="catalytic activity">
    <reaction evidence="13 17">
        <text>O-phospho-L-threonyl-[protein] + H2O = L-threonyl-[protein] + phosphate</text>
        <dbReference type="Rhea" id="RHEA:47004"/>
        <dbReference type="Rhea" id="RHEA-COMP:11060"/>
        <dbReference type="Rhea" id="RHEA-COMP:11605"/>
        <dbReference type="ChEBI" id="CHEBI:15377"/>
        <dbReference type="ChEBI" id="CHEBI:30013"/>
        <dbReference type="ChEBI" id="CHEBI:43474"/>
        <dbReference type="ChEBI" id="CHEBI:61977"/>
        <dbReference type="EC" id="3.1.3.16"/>
    </reaction>
</comment>
<comment type="similarity">
    <text evidence="3 17">Belongs to the protein-tyrosine phosphatase family. Non-receptor class dual specificity subfamily.</text>
</comment>
<dbReference type="EMBL" id="JAINUF010000007">
    <property type="protein sequence ID" value="KAJ8353246.1"/>
    <property type="molecule type" value="Genomic_DNA"/>
</dbReference>
<dbReference type="GO" id="GO:0033549">
    <property type="term" value="F:MAP kinase phosphatase activity"/>
    <property type="evidence" value="ECO:0007669"/>
    <property type="project" value="TreeGrafter"/>
</dbReference>
<dbReference type="PRINTS" id="PR01908">
    <property type="entry name" value="ADSPHPHTASE"/>
</dbReference>
<feature type="domain" description="Tyrosine specific protein phosphatases" evidence="19">
    <location>
        <begin position="121"/>
        <end position="175"/>
    </location>
</feature>
<dbReference type="PROSITE" id="PS50056">
    <property type="entry name" value="TYR_PHOSPHATASE_2"/>
    <property type="match status" value="1"/>
</dbReference>
<evidence type="ECO:0000256" key="4">
    <source>
        <dbReference type="ARBA" id="ARBA00022490"/>
    </source>
</evidence>
<evidence type="ECO:0000256" key="6">
    <source>
        <dbReference type="ARBA" id="ARBA00022846"/>
    </source>
</evidence>
<dbReference type="InterPro" id="IPR000387">
    <property type="entry name" value="Tyr_Pase_dom"/>
</dbReference>
<dbReference type="SUPFAM" id="SSF52799">
    <property type="entry name" value="(Phosphotyrosine protein) phosphatases II"/>
    <property type="match status" value="1"/>
</dbReference>
<feature type="domain" description="Tyrosine-protein phosphatase" evidence="18">
    <location>
        <begin position="44"/>
        <end position="196"/>
    </location>
</feature>
<comment type="function">
    <text evidence="14">Shows activity both for tyrosine-protein phosphate and serine-protein phosphate, but displays a strong preference toward phosphotyrosines. Specifically dephosphorylates and inactivates ERK1 and ERK2.</text>
</comment>
<dbReference type="PANTHER" id="PTHR45682:SF15">
    <property type="entry name" value="DUAL SPECIFICITY PROTEIN PHOSPHATASE"/>
    <property type="match status" value="1"/>
</dbReference>
<keyword evidence="4" id="KW-0963">Cytoplasm</keyword>
<dbReference type="GO" id="GO:0043409">
    <property type="term" value="P:negative regulation of MAPK cascade"/>
    <property type="evidence" value="ECO:0007669"/>
    <property type="project" value="TreeGrafter"/>
</dbReference>
<evidence type="ECO:0000256" key="8">
    <source>
        <dbReference type="ARBA" id="ARBA00023069"/>
    </source>
</evidence>
<sequence>MKKNSPAKVAAPAEVNMSDYEVSVQQLNDLLSDGNGFYCLPTQHFNEVYPRIYVGNAFVAQNVMRLQKLGVTHILNAAEGNSFMHVNTNAEFYAGSGIAYHGMQASDTDHFDLSVFFEEGADFIEKALAYKDGKGKVYVHCREGYSRSPTLVIAYLMLRHKMDVRTALALVRHKREIGPNDGFLRQLCQLNERLVKEGKINAK</sequence>
<dbReference type="PANTHER" id="PTHR45682">
    <property type="entry name" value="AGAP008228-PA"/>
    <property type="match status" value="1"/>
</dbReference>
<reference evidence="20" key="1">
    <citation type="journal article" date="2023" name="Science">
        <title>Genome structures resolve the early diversification of teleost fishes.</title>
        <authorList>
            <person name="Parey E."/>
            <person name="Louis A."/>
            <person name="Montfort J."/>
            <person name="Bouchez O."/>
            <person name="Roques C."/>
            <person name="Iampietro C."/>
            <person name="Lluch J."/>
            <person name="Castinel A."/>
            <person name="Donnadieu C."/>
            <person name="Desvignes T."/>
            <person name="Floi Bucao C."/>
            <person name="Jouanno E."/>
            <person name="Wen M."/>
            <person name="Mejri S."/>
            <person name="Dirks R."/>
            <person name="Jansen H."/>
            <person name="Henkel C."/>
            <person name="Chen W.J."/>
            <person name="Zahm M."/>
            <person name="Cabau C."/>
            <person name="Klopp C."/>
            <person name="Thompson A.W."/>
            <person name="Robinson-Rechavi M."/>
            <person name="Braasch I."/>
            <person name="Lecointre G."/>
            <person name="Bobe J."/>
            <person name="Postlethwait J.H."/>
            <person name="Berthelot C."/>
            <person name="Roest Crollius H."/>
            <person name="Guiguen Y."/>
        </authorList>
    </citation>
    <scope>NUCLEOTIDE SEQUENCE</scope>
    <source>
        <strain evidence="20">WJC10195</strain>
    </source>
</reference>
<evidence type="ECO:0000256" key="17">
    <source>
        <dbReference type="RuleBase" id="RU366038"/>
    </source>
</evidence>
<evidence type="ECO:0000256" key="16">
    <source>
        <dbReference type="PIRSR" id="PIRSR620405-1"/>
    </source>
</evidence>
<evidence type="ECO:0000259" key="19">
    <source>
        <dbReference type="PROSITE" id="PS50056"/>
    </source>
</evidence>
<keyword evidence="7 17" id="KW-0904">Protein phosphatase</keyword>
<dbReference type="AlphaFoldDB" id="A0A9Q1F8A0"/>
<comment type="function">
    <text evidence="17">Dual specificity phosphatase able to dephosphorylate phosphotyrosine, phosphoserine and phosphothreonine residues, with a preference for phosphotyrosine as a substrate.</text>
</comment>
<dbReference type="EC" id="3.1.3.48" evidence="17"/>
<accession>A0A9Q1F8A0</accession>
<dbReference type="PRINTS" id="PR01909">
    <property type="entry name" value="ADSPHPHTASEA"/>
</dbReference>
<evidence type="ECO:0000256" key="11">
    <source>
        <dbReference type="ARBA" id="ARBA00023273"/>
    </source>
</evidence>
<dbReference type="OrthoDB" id="253091at2759"/>
<evidence type="ECO:0000313" key="20">
    <source>
        <dbReference type="EMBL" id="KAJ8353246.1"/>
    </source>
</evidence>
<dbReference type="CDD" id="cd14579">
    <property type="entry name" value="DUSP3"/>
    <property type="match status" value="1"/>
</dbReference>
<proteinExistence type="inferred from homology"/>
<dbReference type="Gene3D" id="3.90.190.10">
    <property type="entry name" value="Protein tyrosine phosphatase superfamily"/>
    <property type="match status" value="1"/>
</dbReference>
<comment type="catalytic activity">
    <reaction evidence="17">
        <text>O-phospho-L-tyrosyl-[protein] + H2O = L-tyrosyl-[protein] + phosphate</text>
        <dbReference type="Rhea" id="RHEA:10684"/>
        <dbReference type="Rhea" id="RHEA-COMP:10136"/>
        <dbReference type="Rhea" id="RHEA-COMP:20101"/>
        <dbReference type="ChEBI" id="CHEBI:15377"/>
        <dbReference type="ChEBI" id="CHEBI:43474"/>
        <dbReference type="ChEBI" id="CHEBI:46858"/>
        <dbReference type="ChEBI" id="CHEBI:61978"/>
        <dbReference type="EC" id="3.1.3.48"/>
    </reaction>
</comment>
<evidence type="ECO:0000256" key="12">
    <source>
        <dbReference type="ARBA" id="ARBA00047761"/>
    </source>
</evidence>
<feature type="active site" description="Phosphocysteine intermediate" evidence="16">
    <location>
        <position position="141"/>
    </location>
</feature>
<dbReference type="GO" id="GO:0004725">
    <property type="term" value="F:protein tyrosine phosphatase activity"/>
    <property type="evidence" value="ECO:0007669"/>
    <property type="project" value="UniProtKB-EC"/>
</dbReference>
<comment type="subunit">
    <text evidence="15">Microtubule inner protein component of sperm flagellar doublet microtubules. Interacts with VRK3; this interaction activates DUSP3 phosphatase activity.</text>
</comment>
<evidence type="ECO:0000256" key="13">
    <source>
        <dbReference type="ARBA" id="ARBA00048336"/>
    </source>
</evidence>
<dbReference type="InterPro" id="IPR016130">
    <property type="entry name" value="Tyr_Pase_AS"/>
</dbReference>
<evidence type="ECO:0000256" key="5">
    <source>
        <dbReference type="ARBA" id="ARBA00022801"/>
    </source>
</evidence>
<evidence type="ECO:0000256" key="1">
    <source>
        <dbReference type="ARBA" id="ARBA00004123"/>
    </source>
</evidence>
<evidence type="ECO:0000313" key="21">
    <source>
        <dbReference type="Proteomes" id="UP001152622"/>
    </source>
</evidence>
<dbReference type="GO" id="GO:0005634">
    <property type="term" value="C:nucleus"/>
    <property type="evidence" value="ECO:0007669"/>
    <property type="project" value="UniProtKB-SubCell"/>
</dbReference>
<dbReference type="SMART" id="SM00195">
    <property type="entry name" value="DSPc"/>
    <property type="match status" value="1"/>
</dbReference>
<comment type="catalytic activity">
    <reaction evidence="12 17">
        <text>O-phospho-L-seryl-[protein] + H2O = L-seryl-[protein] + phosphate</text>
        <dbReference type="Rhea" id="RHEA:20629"/>
        <dbReference type="Rhea" id="RHEA-COMP:9863"/>
        <dbReference type="Rhea" id="RHEA-COMP:11604"/>
        <dbReference type="ChEBI" id="CHEBI:15377"/>
        <dbReference type="ChEBI" id="CHEBI:29999"/>
        <dbReference type="ChEBI" id="CHEBI:43474"/>
        <dbReference type="ChEBI" id="CHEBI:83421"/>
        <dbReference type="EC" id="3.1.3.16"/>
    </reaction>
</comment>
<evidence type="ECO:0000256" key="3">
    <source>
        <dbReference type="ARBA" id="ARBA00008601"/>
    </source>
</evidence>
<dbReference type="PROSITE" id="PS00383">
    <property type="entry name" value="TYR_PHOSPHATASE_1"/>
    <property type="match status" value="1"/>
</dbReference>
<keyword evidence="5 17" id="KW-0378">Hydrolase</keyword>
<dbReference type="GO" id="GO:0051893">
    <property type="term" value="P:regulation of focal adhesion assembly"/>
    <property type="evidence" value="ECO:0007669"/>
    <property type="project" value="UniProtKB-ARBA"/>
</dbReference>
<organism evidence="20 21">
    <name type="scientific">Synaphobranchus kaupii</name>
    <name type="common">Kaup's arrowtooth eel</name>
    <dbReference type="NCBI Taxonomy" id="118154"/>
    <lineage>
        <taxon>Eukaryota</taxon>
        <taxon>Metazoa</taxon>
        <taxon>Chordata</taxon>
        <taxon>Craniata</taxon>
        <taxon>Vertebrata</taxon>
        <taxon>Euteleostomi</taxon>
        <taxon>Actinopterygii</taxon>
        <taxon>Neopterygii</taxon>
        <taxon>Teleostei</taxon>
        <taxon>Anguilliformes</taxon>
        <taxon>Synaphobranchidae</taxon>
        <taxon>Synaphobranchus</taxon>
    </lineage>
</organism>
<comment type="caution">
    <text evidence="20">The sequence shown here is derived from an EMBL/GenBank/DDBJ whole genome shotgun (WGS) entry which is preliminary data.</text>
</comment>
<evidence type="ECO:0000256" key="2">
    <source>
        <dbReference type="ARBA" id="ARBA00004611"/>
    </source>
</evidence>
<evidence type="ECO:0000256" key="14">
    <source>
        <dbReference type="ARBA" id="ARBA00056294"/>
    </source>
</evidence>